<reference evidence="1 2" key="1">
    <citation type="journal article" date="2015" name="Genome Biol.">
        <title>Comparative genomics of Steinernema reveals deeply conserved gene regulatory networks.</title>
        <authorList>
            <person name="Dillman A.R."/>
            <person name="Macchietto M."/>
            <person name="Porter C.F."/>
            <person name="Rogers A."/>
            <person name="Williams B."/>
            <person name="Antoshechkin I."/>
            <person name="Lee M.M."/>
            <person name="Goodwin Z."/>
            <person name="Lu X."/>
            <person name="Lewis E.E."/>
            <person name="Goodrich-Blair H."/>
            <person name="Stock S.P."/>
            <person name="Adams B.J."/>
            <person name="Sternberg P.W."/>
            <person name="Mortazavi A."/>
        </authorList>
    </citation>
    <scope>NUCLEOTIDE SEQUENCE [LARGE SCALE GENOMIC DNA]</scope>
    <source>
        <strain evidence="1 2">ALL</strain>
    </source>
</reference>
<protein>
    <submittedName>
        <fullName evidence="1">Uncharacterized protein</fullName>
    </submittedName>
</protein>
<keyword evidence="2" id="KW-1185">Reference proteome</keyword>
<reference evidence="1 2" key="2">
    <citation type="journal article" date="2019" name="G3 (Bethesda)">
        <title>Hybrid Assembly of the Genome of the Entomopathogenic Nematode Steinernema carpocapsae Identifies the X-Chromosome.</title>
        <authorList>
            <person name="Serra L."/>
            <person name="Macchietto M."/>
            <person name="Macias-Munoz A."/>
            <person name="McGill C.J."/>
            <person name="Rodriguez I.M."/>
            <person name="Rodriguez B."/>
            <person name="Murad R."/>
            <person name="Mortazavi A."/>
        </authorList>
    </citation>
    <scope>NUCLEOTIDE SEQUENCE [LARGE SCALE GENOMIC DNA]</scope>
    <source>
        <strain evidence="1 2">ALL</strain>
    </source>
</reference>
<gene>
    <name evidence="1" type="ORF">L596_028906</name>
</gene>
<sequence>MSTWCHLTFLTSDLLEPSDPIISKLDSSRLLNGYPKRSLSLFPIPPICAPNKKFSFINLLQSAMKPFRNLLTCFRLFFYLGAIPILNSLDPQTTI</sequence>
<evidence type="ECO:0000313" key="2">
    <source>
        <dbReference type="Proteomes" id="UP000298663"/>
    </source>
</evidence>
<evidence type="ECO:0000313" key="1">
    <source>
        <dbReference type="EMBL" id="TKR61851.1"/>
    </source>
</evidence>
<name>A0A4U5LZQ4_STECR</name>
<dbReference type="AlphaFoldDB" id="A0A4U5LZQ4"/>
<accession>A0A4U5LZQ4</accession>
<organism evidence="1 2">
    <name type="scientific">Steinernema carpocapsae</name>
    <name type="common">Entomopathogenic nematode</name>
    <dbReference type="NCBI Taxonomy" id="34508"/>
    <lineage>
        <taxon>Eukaryota</taxon>
        <taxon>Metazoa</taxon>
        <taxon>Ecdysozoa</taxon>
        <taxon>Nematoda</taxon>
        <taxon>Chromadorea</taxon>
        <taxon>Rhabditida</taxon>
        <taxon>Tylenchina</taxon>
        <taxon>Panagrolaimomorpha</taxon>
        <taxon>Strongyloidoidea</taxon>
        <taxon>Steinernematidae</taxon>
        <taxon>Steinernema</taxon>
    </lineage>
</organism>
<dbReference type="Proteomes" id="UP000298663">
    <property type="component" value="Unassembled WGS sequence"/>
</dbReference>
<comment type="caution">
    <text evidence="1">The sequence shown here is derived from an EMBL/GenBank/DDBJ whole genome shotgun (WGS) entry which is preliminary data.</text>
</comment>
<dbReference type="EMBL" id="AZBU02000011">
    <property type="protein sequence ID" value="TKR61851.1"/>
    <property type="molecule type" value="Genomic_DNA"/>
</dbReference>
<proteinExistence type="predicted"/>